<gene>
    <name evidence="1" type="ORF">KK1_032527</name>
</gene>
<keyword evidence="2" id="KW-1185">Reference proteome</keyword>
<dbReference type="AlphaFoldDB" id="A0A151RTR8"/>
<sequence>MELRGKFINLFKVVWDAATSEATWELEDKIRDQYPYLFLSKQVLGENFFCCWVEL</sequence>
<organism evidence="1 2">
    <name type="scientific">Cajanus cajan</name>
    <name type="common">Pigeon pea</name>
    <name type="synonym">Cajanus indicus</name>
    <dbReference type="NCBI Taxonomy" id="3821"/>
    <lineage>
        <taxon>Eukaryota</taxon>
        <taxon>Viridiplantae</taxon>
        <taxon>Streptophyta</taxon>
        <taxon>Embryophyta</taxon>
        <taxon>Tracheophyta</taxon>
        <taxon>Spermatophyta</taxon>
        <taxon>Magnoliopsida</taxon>
        <taxon>eudicotyledons</taxon>
        <taxon>Gunneridae</taxon>
        <taxon>Pentapetalae</taxon>
        <taxon>rosids</taxon>
        <taxon>fabids</taxon>
        <taxon>Fabales</taxon>
        <taxon>Fabaceae</taxon>
        <taxon>Papilionoideae</taxon>
        <taxon>50 kb inversion clade</taxon>
        <taxon>NPAAA clade</taxon>
        <taxon>indigoferoid/millettioid clade</taxon>
        <taxon>Phaseoleae</taxon>
        <taxon>Cajanus</taxon>
    </lineage>
</organism>
<dbReference type="EMBL" id="KQ483575">
    <property type="protein sequence ID" value="KYP45913.1"/>
    <property type="molecule type" value="Genomic_DNA"/>
</dbReference>
<name>A0A151RTR8_CAJCA</name>
<dbReference type="Proteomes" id="UP000075243">
    <property type="component" value="Unassembled WGS sequence"/>
</dbReference>
<dbReference type="Gramene" id="C.cajan_35675.t">
    <property type="protein sequence ID" value="C.cajan_35675.t.cds1"/>
    <property type="gene ID" value="C.cajan_35675"/>
</dbReference>
<evidence type="ECO:0008006" key="3">
    <source>
        <dbReference type="Google" id="ProtNLM"/>
    </source>
</evidence>
<evidence type="ECO:0000313" key="2">
    <source>
        <dbReference type="Proteomes" id="UP000075243"/>
    </source>
</evidence>
<proteinExistence type="predicted"/>
<accession>A0A151RTR8</accession>
<protein>
    <recommendedName>
        <fullName evidence="3">Chromo domain-containing protein</fullName>
    </recommendedName>
</protein>
<reference evidence="1" key="1">
    <citation type="journal article" date="2012" name="Nat. Biotechnol.">
        <title>Draft genome sequence of pigeonpea (Cajanus cajan), an orphan legume crop of resource-poor farmers.</title>
        <authorList>
            <person name="Varshney R.K."/>
            <person name="Chen W."/>
            <person name="Li Y."/>
            <person name="Bharti A.K."/>
            <person name="Saxena R.K."/>
            <person name="Schlueter J.A."/>
            <person name="Donoghue M.T."/>
            <person name="Azam S."/>
            <person name="Fan G."/>
            <person name="Whaley A.M."/>
            <person name="Farmer A.D."/>
            <person name="Sheridan J."/>
            <person name="Iwata A."/>
            <person name="Tuteja R."/>
            <person name="Penmetsa R.V."/>
            <person name="Wu W."/>
            <person name="Upadhyaya H.D."/>
            <person name="Yang S.P."/>
            <person name="Shah T."/>
            <person name="Saxena K.B."/>
            <person name="Michael T."/>
            <person name="McCombie W.R."/>
            <person name="Yang B."/>
            <person name="Zhang G."/>
            <person name="Yang H."/>
            <person name="Wang J."/>
            <person name="Spillane C."/>
            <person name="Cook D.R."/>
            <person name="May G.D."/>
            <person name="Xu X."/>
            <person name="Jackson S.A."/>
        </authorList>
    </citation>
    <scope>NUCLEOTIDE SEQUENCE [LARGE SCALE GENOMIC DNA]</scope>
</reference>
<evidence type="ECO:0000313" key="1">
    <source>
        <dbReference type="EMBL" id="KYP45913.1"/>
    </source>
</evidence>